<organism evidence="1 2">
    <name type="scientific">Plutella xylostella</name>
    <name type="common">Diamondback moth</name>
    <name type="synonym">Plutella maculipennis</name>
    <dbReference type="NCBI Taxonomy" id="51655"/>
    <lineage>
        <taxon>Eukaryota</taxon>
        <taxon>Metazoa</taxon>
        <taxon>Ecdysozoa</taxon>
        <taxon>Arthropoda</taxon>
        <taxon>Hexapoda</taxon>
        <taxon>Insecta</taxon>
        <taxon>Pterygota</taxon>
        <taxon>Neoptera</taxon>
        <taxon>Endopterygota</taxon>
        <taxon>Lepidoptera</taxon>
        <taxon>Glossata</taxon>
        <taxon>Ditrysia</taxon>
        <taxon>Yponomeutoidea</taxon>
        <taxon>Plutellidae</taxon>
        <taxon>Plutella</taxon>
    </lineage>
</organism>
<accession>A0ABQ7Q5C7</accession>
<protein>
    <submittedName>
        <fullName evidence="1">Uncharacterized protein</fullName>
    </submittedName>
</protein>
<comment type="caution">
    <text evidence="1">The sequence shown here is derived from an EMBL/GenBank/DDBJ whole genome shotgun (WGS) entry which is preliminary data.</text>
</comment>
<dbReference type="Proteomes" id="UP000823941">
    <property type="component" value="Chromosome 21"/>
</dbReference>
<name>A0ABQ7Q5C7_PLUXY</name>
<dbReference type="EMBL" id="JAHIBW010000021">
    <property type="protein sequence ID" value="KAG7300447.1"/>
    <property type="molecule type" value="Genomic_DNA"/>
</dbReference>
<gene>
    <name evidence="1" type="ORF">JYU34_016068</name>
</gene>
<keyword evidence="2" id="KW-1185">Reference proteome</keyword>
<evidence type="ECO:0000313" key="2">
    <source>
        <dbReference type="Proteomes" id="UP000823941"/>
    </source>
</evidence>
<proteinExistence type="predicted"/>
<reference evidence="1 2" key="1">
    <citation type="submission" date="2021-06" db="EMBL/GenBank/DDBJ databases">
        <title>A haploid diamondback moth (Plutella xylostella L.) genome assembly resolves 31 chromosomes and identifies a diamide resistance mutation.</title>
        <authorList>
            <person name="Ward C.M."/>
            <person name="Perry K.D."/>
            <person name="Baker G."/>
            <person name="Powis K."/>
            <person name="Heckel D.G."/>
            <person name="Baxter S.W."/>
        </authorList>
    </citation>
    <scope>NUCLEOTIDE SEQUENCE [LARGE SCALE GENOMIC DNA]</scope>
    <source>
        <strain evidence="1 2">LV</strain>
        <tissue evidence="1">Single pupa</tissue>
    </source>
</reference>
<evidence type="ECO:0000313" key="1">
    <source>
        <dbReference type="EMBL" id="KAG7300447.1"/>
    </source>
</evidence>
<sequence length="139" mass="16512">MARMFRLIVLSYVGLVVFVLVNFGPNSDVEANQHRTKRYLAFLNISRFYIRLNTKAAMVPWTQIFTQAVGFRVNWDEAPDSFRPYKHLHRRELYTPLQMLLDRSTTTFCELGRGPYKHLHRRDLYTPVQMLLDRYSLLA</sequence>